<evidence type="ECO:0000313" key="2">
    <source>
        <dbReference type="EMBL" id="MBM6826199.1"/>
    </source>
</evidence>
<accession>A0A938X2B6</accession>
<reference evidence="2" key="1">
    <citation type="submission" date="2020-08" db="EMBL/GenBank/DDBJ databases">
        <authorList>
            <person name="Cejkova D."/>
            <person name="Kubasova T."/>
            <person name="Jahodarova E."/>
            <person name="Rychlik I."/>
        </authorList>
    </citation>
    <scope>NUCLEOTIDE SEQUENCE</scope>
    <source>
        <strain evidence="2">An420c</strain>
    </source>
</reference>
<dbReference type="AlphaFoldDB" id="A0A938X2B6"/>
<sequence>MKLIMYGTNACPDCVHAEEVLKDKNISYIYLDWTDSTANLKRFLKLRDHEPLFDEVKKEGKIGIPCFQLEDGTLTLDLDLVLAKVQP</sequence>
<comment type="caution">
    <text evidence="2">The sequence shown here is derived from an EMBL/GenBank/DDBJ whole genome shotgun (WGS) entry which is preliminary data.</text>
</comment>
<dbReference type="InterPro" id="IPR036249">
    <property type="entry name" value="Thioredoxin-like_sf"/>
</dbReference>
<dbReference type="InterPro" id="IPR002109">
    <property type="entry name" value="Glutaredoxin"/>
</dbReference>
<gene>
    <name evidence="2" type="ORF">H6A13_03635</name>
</gene>
<dbReference type="SUPFAM" id="SSF52833">
    <property type="entry name" value="Thioredoxin-like"/>
    <property type="match status" value="1"/>
</dbReference>
<dbReference type="Gene3D" id="3.40.30.10">
    <property type="entry name" value="Glutaredoxin"/>
    <property type="match status" value="1"/>
</dbReference>
<dbReference type="Pfam" id="PF00462">
    <property type="entry name" value="Glutaredoxin"/>
    <property type="match status" value="1"/>
</dbReference>
<dbReference type="RefSeq" id="WP_204908257.1">
    <property type="nucleotide sequence ID" value="NZ_JACJLV010000008.1"/>
</dbReference>
<name>A0A938X2B6_9CLOT</name>
<keyword evidence="3" id="KW-1185">Reference proteome</keyword>
<organism evidence="2 3">
    <name type="scientific">Mordavella massiliensis</name>
    <dbReference type="NCBI Taxonomy" id="1871024"/>
    <lineage>
        <taxon>Bacteria</taxon>
        <taxon>Bacillati</taxon>
        <taxon>Bacillota</taxon>
        <taxon>Clostridia</taxon>
        <taxon>Eubacteriales</taxon>
        <taxon>Clostridiaceae</taxon>
        <taxon>Mordavella</taxon>
    </lineage>
</organism>
<evidence type="ECO:0000313" key="3">
    <source>
        <dbReference type="Proteomes" id="UP000713880"/>
    </source>
</evidence>
<reference evidence="2" key="2">
    <citation type="journal article" date="2021" name="Sci. Rep.">
        <title>The distribution of antibiotic resistance genes in chicken gut microbiota commensals.</title>
        <authorList>
            <person name="Juricova H."/>
            <person name="Matiasovicova J."/>
            <person name="Kubasova T."/>
            <person name="Cejkova D."/>
            <person name="Rychlik I."/>
        </authorList>
    </citation>
    <scope>NUCLEOTIDE SEQUENCE</scope>
    <source>
        <strain evidence="2">An420c</strain>
    </source>
</reference>
<feature type="domain" description="Glutaredoxin" evidence="1">
    <location>
        <begin position="4"/>
        <end position="36"/>
    </location>
</feature>
<proteinExistence type="predicted"/>
<dbReference type="EMBL" id="JACJLV010000008">
    <property type="protein sequence ID" value="MBM6826199.1"/>
    <property type="molecule type" value="Genomic_DNA"/>
</dbReference>
<dbReference type="Proteomes" id="UP000713880">
    <property type="component" value="Unassembled WGS sequence"/>
</dbReference>
<protein>
    <recommendedName>
        <fullName evidence="1">Glutaredoxin domain-containing protein</fullName>
    </recommendedName>
</protein>
<evidence type="ECO:0000259" key="1">
    <source>
        <dbReference type="Pfam" id="PF00462"/>
    </source>
</evidence>